<dbReference type="EMBL" id="MVBN01000011">
    <property type="protein sequence ID" value="OOK65242.1"/>
    <property type="molecule type" value="Genomic_DNA"/>
</dbReference>
<name>A0A1V3WEF8_MYCKA</name>
<proteinExistence type="predicted"/>
<evidence type="ECO:0000313" key="1">
    <source>
        <dbReference type="EMBL" id="OOK65242.1"/>
    </source>
</evidence>
<dbReference type="AlphaFoldDB" id="A0A1V3WEF8"/>
<sequence>MADGSRPPGVPDHDVGMQIALAEGCRDASYLCLTDSIAVPDELVEVAGEILGLQWGNKGHTNVVPNAHSPLRGVSWYARLVALQALLVACAADIDHRAACSTSTSFLEAGLKVCRDDAHPIVRKYGNIFAPNIDIKALFGADPHIFVSTYVWPDDNTAVAQAGGELDPQVLGILAQVMMLLNFSGASEWLDKEHPDGRIADQPGRGRANGLARDELPRCAACWWSSRRVMTKCPGPRSGPLACDFKLCREGVYDAPTRRKLSDTFIERCIDEIGQPWRLSPLRAHLLELSRSPTPIDE</sequence>
<comment type="caution">
    <text evidence="1">The sequence shown here is derived from an EMBL/GenBank/DDBJ whole genome shotgun (WGS) entry which is preliminary data.</text>
</comment>
<organism evidence="1 2">
    <name type="scientific">Mycobacterium kansasii</name>
    <dbReference type="NCBI Taxonomy" id="1768"/>
    <lineage>
        <taxon>Bacteria</taxon>
        <taxon>Bacillati</taxon>
        <taxon>Actinomycetota</taxon>
        <taxon>Actinomycetes</taxon>
        <taxon>Mycobacteriales</taxon>
        <taxon>Mycobacteriaceae</taxon>
        <taxon>Mycobacterium</taxon>
    </lineage>
</organism>
<accession>A0A1V3WEF8</accession>
<dbReference type="Proteomes" id="UP000188532">
    <property type="component" value="Unassembled WGS sequence"/>
</dbReference>
<gene>
    <name evidence="1" type="ORF">BZL29_7973</name>
</gene>
<reference evidence="1 2" key="1">
    <citation type="submission" date="2017-02" db="EMBL/GenBank/DDBJ databases">
        <title>Complete genome sequences of Mycobacterium kansasii strains isolated from rhesus macaques.</title>
        <authorList>
            <person name="Panda A."/>
            <person name="Nagaraj S."/>
            <person name="Zhao X."/>
            <person name="Tettelin H."/>
            <person name="Detolla L.J."/>
        </authorList>
    </citation>
    <scope>NUCLEOTIDE SEQUENCE [LARGE SCALE GENOMIC DNA]</scope>
    <source>
        <strain evidence="1 2">11-3469</strain>
    </source>
</reference>
<protein>
    <submittedName>
        <fullName evidence="1">Uncharacterized protein</fullName>
    </submittedName>
</protein>
<evidence type="ECO:0000313" key="2">
    <source>
        <dbReference type="Proteomes" id="UP000188532"/>
    </source>
</evidence>